<evidence type="ECO:0000313" key="3">
    <source>
        <dbReference type="Proteomes" id="UP000789508"/>
    </source>
</evidence>
<keyword evidence="3" id="KW-1185">Reference proteome</keyword>
<dbReference type="Proteomes" id="UP000789508">
    <property type="component" value="Unassembled WGS sequence"/>
</dbReference>
<reference evidence="2" key="1">
    <citation type="submission" date="2021-06" db="EMBL/GenBank/DDBJ databases">
        <authorList>
            <person name="Kallberg Y."/>
            <person name="Tangrot J."/>
            <person name="Rosling A."/>
        </authorList>
    </citation>
    <scope>NUCLEOTIDE SEQUENCE</scope>
    <source>
        <strain evidence="2">FL130A</strain>
    </source>
</reference>
<dbReference type="OrthoDB" id="10250354at2759"/>
<proteinExistence type="predicted"/>
<feature type="compositionally biased region" description="Basic and acidic residues" evidence="1">
    <location>
        <begin position="25"/>
        <end position="45"/>
    </location>
</feature>
<sequence length="179" mass="20099">VSPGVTQKEIANALNEANETVKNSADPELKKQKDQAEDNLGKIDPERLRNLIKTEVVNELQKFGIKAGDLSSESQQKLDELNNNIKPEEAKQIRKETLNDAGVKALNKLISEVEQAIKSGDQKKIKSKYKELQEFTQNNSECTQNAYSQKKDIVNELLEKAKNWSSQNTNKSNNNFPTG</sequence>
<comment type="caution">
    <text evidence="2">The sequence shown here is derived from an EMBL/GenBank/DDBJ whole genome shotgun (WGS) entry which is preliminary data.</text>
</comment>
<gene>
    <name evidence="2" type="ORF">ALEPTO_LOCUS13250</name>
</gene>
<feature type="non-terminal residue" evidence="2">
    <location>
        <position position="1"/>
    </location>
</feature>
<organism evidence="2 3">
    <name type="scientific">Ambispora leptoticha</name>
    <dbReference type="NCBI Taxonomy" id="144679"/>
    <lineage>
        <taxon>Eukaryota</taxon>
        <taxon>Fungi</taxon>
        <taxon>Fungi incertae sedis</taxon>
        <taxon>Mucoromycota</taxon>
        <taxon>Glomeromycotina</taxon>
        <taxon>Glomeromycetes</taxon>
        <taxon>Archaeosporales</taxon>
        <taxon>Ambisporaceae</taxon>
        <taxon>Ambispora</taxon>
    </lineage>
</organism>
<evidence type="ECO:0000256" key="1">
    <source>
        <dbReference type="SAM" id="MobiDB-lite"/>
    </source>
</evidence>
<dbReference type="EMBL" id="CAJVPS010039925">
    <property type="protein sequence ID" value="CAG8749690.1"/>
    <property type="molecule type" value="Genomic_DNA"/>
</dbReference>
<dbReference type="AlphaFoldDB" id="A0A9N9ISM3"/>
<protein>
    <submittedName>
        <fullName evidence="2">13703_t:CDS:1</fullName>
    </submittedName>
</protein>
<feature type="region of interest" description="Disordered" evidence="1">
    <location>
        <begin position="14"/>
        <end position="45"/>
    </location>
</feature>
<accession>A0A9N9ISM3</accession>
<evidence type="ECO:0000313" key="2">
    <source>
        <dbReference type="EMBL" id="CAG8749690.1"/>
    </source>
</evidence>
<name>A0A9N9ISM3_9GLOM</name>